<dbReference type="Proteomes" id="UP000614469">
    <property type="component" value="Unassembled WGS sequence"/>
</dbReference>
<keyword evidence="1" id="KW-0472">Membrane</keyword>
<evidence type="ECO:0000256" key="1">
    <source>
        <dbReference type="SAM" id="Phobius"/>
    </source>
</evidence>
<accession>A0A8J6TJY7</accession>
<evidence type="ECO:0000313" key="2">
    <source>
        <dbReference type="EMBL" id="MBC8336057.1"/>
    </source>
</evidence>
<reference evidence="2 3" key="1">
    <citation type="submission" date="2020-08" db="EMBL/GenBank/DDBJ databases">
        <title>Bridging the membrane lipid divide: bacteria of the FCB group superphylum have the potential to synthesize archaeal ether lipids.</title>
        <authorList>
            <person name="Villanueva L."/>
            <person name="Von Meijenfeldt F.A.B."/>
            <person name="Westbye A.B."/>
            <person name="Yadav S."/>
            <person name="Hopmans E.C."/>
            <person name="Dutilh B.E."/>
            <person name="Sinninghe Damste J.S."/>
        </authorList>
    </citation>
    <scope>NUCLEOTIDE SEQUENCE [LARGE SCALE GENOMIC DNA]</scope>
    <source>
        <strain evidence="2">NIOZ-UU36</strain>
    </source>
</reference>
<dbReference type="AlphaFoldDB" id="A0A8J6TJY7"/>
<evidence type="ECO:0000313" key="3">
    <source>
        <dbReference type="Proteomes" id="UP000614469"/>
    </source>
</evidence>
<keyword evidence="1" id="KW-0812">Transmembrane</keyword>
<sequence>MEAEYSHTQFGTLMFAVFLATGGLISVVALKIIAEGRLATAILITYIYHLGLALFYSFTIEISEGELNFWFGISVIRKSYSLSEIHSAREVVNPWYYFWGVKSIPGG</sequence>
<proteinExistence type="predicted"/>
<organism evidence="2 3">
    <name type="scientific">Candidatus Desulfolinea nitratireducens</name>
    <dbReference type="NCBI Taxonomy" id="2841698"/>
    <lineage>
        <taxon>Bacteria</taxon>
        <taxon>Bacillati</taxon>
        <taxon>Chloroflexota</taxon>
        <taxon>Anaerolineae</taxon>
        <taxon>Anaerolineales</taxon>
        <taxon>Anaerolineales incertae sedis</taxon>
        <taxon>Candidatus Desulfolinea</taxon>
    </lineage>
</organism>
<protein>
    <submittedName>
        <fullName evidence="2">Uncharacterized protein</fullName>
    </submittedName>
</protein>
<feature type="transmembrane region" description="Helical" evidence="1">
    <location>
        <begin position="39"/>
        <end position="58"/>
    </location>
</feature>
<feature type="transmembrane region" description="Helical" evidence="1">
    <location>
        <begin position="12"/>
        <end position="33"/>
    </location>
</feature>
<dbReference type="EMBL" id="JACNJN010000137">
    <property type="protein sequence ID" value="MBC8336057.1"/>
    <property type="molecule type" value="Genomic_DNA"/>
</dbReference>
<comment type="caution">
    <text evidence="2">The sequence shown here is derived from an EMBL/GenBank/DDBJ whole genome shotgun (WGS) entry which is preliminary data.</text>
</comment>
<gene>
    <name evidence="2" type="ORF">H8E29_12385</name>
</gene>
<name>A0A8J6TJY7_9CHLR</name>
<keyword evidence="1" id="KW-1133">Transmembrane helix</keyword>